<feature type="compositionally biased region" description="Basic and acidic residues" evidence="1">
    <location>
        <begin position="278"/>
        <end position="299"/>
    </location>
</feature>
<dbReference type="Proteomes" id="UP001295684">
    <property type="component" value="Unassembled WGS sequence"/>
</dbReference>
<comment type="caution">
    <text evidence="2">The sequence shown here is derived from an EMBL/GenBank/DDBJ whole genome shotgun (WGS) entry which is preliminary data.</text>
</comment>
<feature type="compositionally biased region" description="Basic residues" evidence="1">
    <location>
        <begin position="792"/>
        <end position="807"/>
    </location>
</feature>
<keyword evidence="3" id="KW-1185">Reference proteome</keyword>
<feature type="compositionally biased region" description="Polar residues" evidence="1">
    <location>
        <begin position="410"/>
        <end position="427"/>
    </location>
</feature>
<feature type="compositionally biased region" description="Basic and acidic residues" evidence="1">
    <location>
        <begin position="396"/>
        <end position="409"/>
    </location>
</feature>
<feature type="region of interest" description="Disordered" evidence="1">
    <location>
        <begin position="278"/>
        <end position="469"/>
    </location>
</feature>
<feature type="compositionally biased region" description="Basic residues" evidence="1">
    <location>
        <begin position="709"/>
        <end position="739"/>
    </location>
</feature>
<feature type="compositionally biased region" description="Basic residues" evidence="1">
    <location>
        <begin position="757"/>
        <end position="766"/>
    </location>
</feature>
<gene>
    <name evidence="2" type="ORF">ECRASSUSDP1_LOCUS25186</name>
</gene>
<feature type="region of interest" description="Disordered" evidence="1">
    <location>
        <begin position="503"/>
        <end position="900"/>
    </location>
</feature>
<feature type="compositionally biased region" description="Basic residues" evidence="1">
    <location>
        <begin position="523"/>
        <end position="555"/>
    </location>
</feature>
<name>A0AAD2D7H6_EUPCR</name>
<feature type="compositionally biased region" description="Basic residues" evidence="1">
    <location>
        <begin position="864"/>
        <end position="878"/>
    </location>
</feature>
<dbReference type="AlphaFoldDB" id="A0AAD2D7H6"/>
<feature type="compositionally biased region" description="Basic and acidic residues" evidence="1">
    <location>
        <begin position="428"/>
        <end position="448"/>
    </location>
</feature>
<feature type="compositionally biased region" description="Basic residues" evidence="1">
    <location>
        <begin position="635"/>
        <end position="654"/>
    </location>
</feature>
<evidence type="ECO:0000256" key="1">
    <source>
        <dbReference type="SAM" id="MobiDB-lite"/>
    </source>
</evidence>
<proteinExistence type="predicted"/>
<feature type="compositionally biased region" description="Basic residues" evidence="1">
    <location>
        <begin position="609"/>
        <end position="626"/>
    </location>
</feature>
<feature type="compositionally biased region" description="Acidic residues" evidence="1">
    <location>
        <begin position="315"/>
        <end position="331"/>
    </location>
</feature>
<feature type="compositionally biased region" description="Basic residues" evidence="1">
    <location>
        <begin position="664"/>
        <end position="683"/>
    </location>
</feature>
<feature type="compositionally biased region" description="Low complexity" evidence="1">
    <location>
        <begin position="452"/>
        <end position="469"/>
    </location>
</feature>
<dbReference type="EMBL" id="CAMPGE010025976">
    <property type="protein sequence ID" value="CAI2383677.1"/>
    <property type="molecule type" value="Genomic_DNA"/>
</dbReference>
<evidence type="ECO:0000313" key="2">
    <source>
        <dbReference type="EMBL" id="CAI2383677.1"/>
    </source>
</evidence>
<sequence length="900" mass="103251">MNLTDMMQFDVDKIYKEYNITQKQETDDKDELDLEERAIQSQIGLSTEREEIRDPNEREFIQGLKEFEKVYKAELLEFRKEGCGKRDTEFTLSFKFLRDLYTWINDNCFVWHTKEKCRNVLLMFFGVIDNMRDKFQYNQTQEYLKLLHLLKKNIKLWDSLTFDTQEAFVKRIDAARKRMDILVLEQRRALVSGRRRRKKSERGRKPLTLTNAMIDLSKDGIDRPVYEGLIQAKTIPPKRTEIIGPPCGPPGVNLNPDNLPIILTEEEKIQFHIRVRDEKARREREMIEKATKEKKENEMRISGLQDNLKPRTTQNDDDDDEIDWFASSDEEQQPKPAEEPQEPKDKVQISKNVQNVLKEIRSQKNVAEPERLIDGKPKEEAKENERIQSLNTQPQRLKEEDIESRDNTLKQKSTQETAGKQESTQSTKDARKTLSKINTEDFLTKQEDTGTDDQQTGTDGLKTGTDGQKTCTDIPASAMDTDQVTEGTLDTCKTQVKDEIVSITMSQASKASKKSIKSETGKKRGRSLSKKKIKKAKKVPKKEKPKSKAIRKRVVSKVQKEVVESDQDTFSQTSRSKSKVSDTKPQKSKSKTRDVSMEPASQKSETSVKKVKKTKKNTKKTKKVTKQQKESKSRQTPKSKSKSRKKIKKATSKRKGLEDEVSMKKTKQSSKRTKTSKKGKQRSSKKDAIMKIASQNSEHEASVASKASKASKKLRKSKSKKSSNKKKKIVKHKGKNRAMRKFDDEEEVRLEPEQKKSSKKSKKKKSSLAILSQKSTDTKRSHKSTKSDKSKKSSKSQKSSKSKKSAKSSKSAKSTKPDPSKSLKKPNHRSKSSSKTKSKKPVQKCVKREESSCPATKLAEGSKRTKRSRSKSKSKPVSKKAEKKKEKKVKKRTKKAKDKK</sequence>
<feature type="compositionally biased region" description="Basic and acidic residues" evidence="1">
    <location>
        <begin position="332"/>
        <end position="348"/>
    </location>
</feature>
<feature type="compositionally biased region" description="Basic and acidic residues" evidence="1">
    <location>
        <begin position="579"/>
        <end position="596"/>
    </location>
</feature>
<accession>A0AAD2D7H6</accession>
<feature type="compositionally biased region" description="Basic residues" evidence="1">
    <location>
        <begin position="885"/>
        <end position="900"/>
    </location>
</feature>
<organism evidence="2 3">
    <name type="scientific">Euplotes crassus</name>
    <dbReference type="NCBI Taxonomy" id="5936"/>
    <lineage>
        <taxon>Eukaryota</taxon>
        <taxon>Sar</taxon>
        <taxon>Alveolata</taxon>
        <taxon>Ciliophora</taxon>
        <taxon>Intramacronucleata</taxon>
        <taxon>Spirotrichea</taxon>
        <taxon>Hypotrichia</taxon>
        <taxon>Euplotida</taxon>
        <taxon>Euplotidae</taxon>
        <taxon>Moneuplotes</taxon>
    </lineage>
</organism>
<reference evidence="2" key="1">
    <citation type="submission" date="2023-07" db="EMBL/GenBank/DDBJ databases">
        <authorList>
            <consortium name="AG Swart"/>
            <person name="Singh M."/>
            <person name="Singh A."/>
            <person name="Seah K."/>
            <person name="Emmerich C."/>
        </authorList>
    </citation>
    <scope>NUCLEOTIDE SEQUENCE</scope>
    <source>
        <strain evidence="2">DP1</strain>
    </source>
</reference>
<evidence type="ECO:0000313" key="3">
    <source>
        <dbReference type="Proteomes" id="UP001295684"/>
    </source>
</evidence>
<protein>
    <submittedName>
        <fullName evidence="2">Uncharacterized protein</fullName>
    </submittedName>
</protein>
<feature type="compositionally biased region" description="Basic and acidic residues" evidence="1">
    <location>
        <begin position="358"/>
        <end position="386"/>
    </location>
</feature>
<feature type="compositionally biased region" description="Basic residues" evidence="1">
    <location>
        <begin position="822"/>
        <end position="842"/>
    </location>
</feature>